<feature type="transmembrane region" description="Helical" evidence="12">
    <location>
        <begin position="214"/>
        <end position="231"/>
    </location>
</feature>
<dbReference type="EMBL" id="BAABMM010000040">
    <property type="protein sequence ID" value="GAA5252890.1"/>
    <property type="molecule type" value="Genomic_DNA"/>
</dbReference>
<feature type="transmembrane region" description="Helical" evidence="12">
    <location>
        <begin position="146"/>
        <end position="166"/>
    </location>
</feature>
<dbReference type="PANTHER" id="PTHR14269:SF61">
    <property type="entry name" value="CDP-DIACYLGLYCEROL--SERINE O-PHOSPHATIDYLTRANSFERASE"/>
    <property type="match status" value="1"/>
</dbReference>
<keyword evidence="10" id="KW-1208">Phospholipid metabolism</keyword>
<keyword evidence="3" id="KW-0444">Lipid biosynthesis</keyword>
<comment type="subcellular location">
    <subcellularLocation>
        <location evidence="1">Membrane</location>
        <topology evidence="1">Multi-pass membrane protein</topology>
    </subcellularLocation>
</comment>
<name>A0ABP9U103_9RICK</name>
<keyword evidence="9" id="KW-0594">Phospholipid biosynthesis</keyword>
<gene>
    <name evidence="14" type="ORF">KNCP2_11780</name>
</gene>
<feature type="domain" description="CDP-alcohol phosphatidyltransferase C-terminal" evidence="13">
    <location>
        <begin position="213"/>
        <end position="249"/>
    </location>
</feature>
<feature type="transmembrane region" description="Helical" evidence="12">
    <location>
        <begin position="237"/>
        <end position="254"/>
    </location>
</feature>
<dbReference type="InterPro" id="IPR048254">
    <property type="entry name" value="CDP_ALCOHOL_P_TRANSF_CS"/>
</dbReference>
<dbReference type="InterPro" id="IPR050324">
    <property type="entry name" value="CDP-alcohol_PTase-I"/>
</dbReference>
<dbReference type="PANTHER" id="PTHR14269">
    <property type="entry name" value="CDP-DIACYLGLYCEROL--GLYCEROL-3-PHOSPHATE 3-PHOSPHATIDYLTRANSFERASE-RELATED"/>
    <property type="match status" value="1"/>
</dbReference>
<sequence>MGVEKLLKIRKSIITKPVPLIKLIPNFITLLGLVTGMSSLKFALDSRWELAVYCIIVATIVDGIDGRIARMLNAASPFGAELDSLCDFANFGIAPAYLIYLWSFQQYEYKVFSSAVMLLFIVCMALRLARFNVGIYQPKQDKKTEYFFTGVPAPCGALLALTPVMIDFEIGTLLNINIRTHTITINIYLAIIAFLLASRLPTISTKNLSIKPEYLSLAMILIAIVIINLIIYPWYSLPLIAVIYILSIPICYFFKHRGYW</sequence>
<dbReference type="PROSITE" id="PS00379">
    <property type="entry name" value="CDP_ALCOHOL_P_TRANSF"/>
    <property type="match status" value="1"/>
</dbReference>
<evidence type="ECO:0000256" key="1">
    <source>
        <dbReference type="ARBA" id="ARBA00004141"/>
    </source>
</evidence>
<dbReference type="Pfam" id="PF08009">
    <property type="entry name" value="CDP-OH_P_tran_2"/>
    <property type="match status" value="1"/>
</dbReference>
<evidence type="ECO:0000256" key="5">
    <source>
        <dbReference type="ARBA" id="ARBA00022692"/>
    </source>
</evidence>
<keyword evidence="6 12" id="KW-1133">Transmembrane helix</keyword>
<dbReference type="Proteomes" id="UP001628124">
    <property type="component" value="Unassembled WGS sequence"/>
</dbReference>
<dbReference type="InterPro" id="IPR043130">
    <property type="entry name" value="CDP-OH_PTrfase_TM_dom"/>
</dbReference>
<evidence type="ECO:0000313" key="14">
    <source>
        <dbReference type="EMBL" id="GAA5252890.1"/>
    </source>
</evidence>
<evidence type="ECO:0000256" key="10">
    <source>
        <dbReference type="ARBA" id="ARBA00023264"/>
    </source>
</evidence>
<keyword evidence="5 12" id="KW-0812">Transmembrane</keyword>
<keyword evidence="8 12" id="KW-0472">Membrane</keyword>
<evidence type="ECO:0000256" key="12">
    <source>
        <dbReference type="SAM" id="Phobius"/>
    </source>
</evidence>
<evidence type="ECO:0000256" key="4">
    <source>
        <dbReference type="ARBA" id="ARBA00022679"/>
    </source>
</evidence>
<comment type="similarity">
    <text evidence="2 11">Belongs to the CDP-alcohol phosphatidyltransferase class-I family.</text>
</comment>
<evidence type="ECO:0000256" key="11">
    <source>
        <dbReference type="RuleBase" id="RU003750"/>
    </source>
</evidence>
<keyword evidence="7" id="KW-0443">Lipid metabolism</keyword>
<evidence type="ECO:0000259" key="13">
    <source>
        <dbReference type="Pfam" id="PF08009"/>
    </source>
</evidence>
<reference evidence="14 15" key="1">
    <citation type="journal article" date="2024" name="Microbiol. Immunol.">
        <title>Discovery of a novel spotted fever group Rickettsia, 'Candidatus Rickettsia kedanie,' in unfed larval chigger mites, Leptotrombidium scutellare.</title>
        <authorList>
            <person name="Ogawa M."/>
            <person name="Matsutani M."/>
            <person name="Katayama T."/>
            <person name="Takada N."/>
            <person name="Noda S."/>
            <person name="Takahashi M."/>
            <person name="Kageyama D."/>
            <person name="Hanaoka N."/>
            <person name="Ebihara H."/>
        </authorList>
    </citation>
    <scope>NUCLEOTIDE SEQUENCE [LARGE SCALE GENOMIC DNA]</scope>
    <source>
        <strain evidence="14 15">KNCP2-13</strain>
    </source>
</reference>
<evidence type="ECO:0000256" key="2">
    <source>
        <dbReference type="ARBA" id="ARBA00010441"/>
    </source>
</evidence>
<evidence type="ECO:0000256" key="8">
    <source>
        <dbReference type="ARBA" id="ARBA00023136"/>
    </source>
</evidence>
<feature type="transmembrane region" description="Helical" evidence="12">
    <location>
        <begin position="178"/>
        <end position="202"/>
    </location>
</feature>
<keyword evidence="15" id="KW-1185">Reference proteome</keyword>
<evidence type="ECO:0000256" key="6">
    <source>
        <dbReference type="ARBA" id="ARBA00022989"/>
    </source>
</evidence>
<evidence type="ECO:0000256" key="9">
    <source>
        <dbReference type="ARBA" id="ARBA00023209"/>
    </source>
</evidence>
<dbReference type="Gene3D" id="1.20.120.1760">
    <property type="match status" value="1"/>
</dbReference>
<organism evidence="14 15">
    <name type="scientific">Candidatus Rickettsia kedanie</name>
    <dbReference type="NCBI Taxonomy" id="3115352"/>
    <lineage>
        <taxon>Bacteria</taxon>
        <taxon>Pseudomonadati</taxon>
        <taxon>Pseudomonadota</taxon>
        <taxon>Alphaproteobacteria</taxon>
        <taxon>Rickettsiales</taxon>
        <taxon>Rickettsiaceae</taxon>
        <taxon>Rickettsieae</taxon>
        <taxon>Rickettsia</taxon>
        <taxon>spotted fever group</taxon>
    </lineage>
</organism>
<feature type="transmembrane region" description="Helical" evidence="12">
    <location>
        <begin position="20"/>
        <end position="40"/>
    </location>
</feature>
<comment type="caution">
    <text evidence="14">The sequence shown here is derived from an EMBL/GenBank/DDBJ whole genome shotgun (WGS) entry which is preliminary data.</text>
</comment>
<accession>A0ABP9U103</accession>
<evidence type="ECO:0000256" key="7">
    <source>
        <dbReference type="ARBA" id="ARBA00023098"/>
    </source>
</evidence>
<dbReference type="Pfam" id="PF01066">
    <property type="entry name" value="CDP-OH_P_transf"/>
    <property type="match status" value="1"/>
</dbReference>
<evidence type="ECO:0000313" key="15">
    <source>
        <dbReference type="Proteomes" id="UP001628124"/>
    </source>
</evidence>
<evidence type="ECO:0000256" key="3">
    <source>
        <dbReference type="ARBA" id="ARBA00022516"/>
    </source>
</evidence>
<feature type="transmembrane region" description="Helical" evidence="12">
    <location>
        <begin position="109"/>
        <end position="126"/>
    </location>
</feature>
<keyword evidence="4 11" id="KW-0808">Transferase</keyword>
<proteinExistence type="inferred from homology"/>
<dbReference type="InterPro" id="IPR000462">
    <property type="entry name" value="CDP-OH_P_trans"/>
</dbReference>
<protein>
    <submittedName>
        <fullName evidence="14">Phosphatidylcholine/phosphatidylserine synthase</fullName>
    </submittedName>
</protein>
<dbReference type="InterPro" id="IPR012616">
    <property type="entry name" value="CDP-OH_P_trans_C"/>
</dbReference>